<dbReference type="InterPro" id="IPR013785">
    <property type="entry name" value="Aldolase_TIM"/>
</dbReference>
<dbReference type="Proteomes" id="UP000018890">
    <property type="component" value="Unassembled WGS sequence"/>
</dbReference>
<dbReference type="InterPro" id="IPR001381">
    <property type="entry name" value="DHquinase_I"/>
</dbReference>
<accession>W4Q3J6</accession>
<dbReference type="SUPFAM" id="SSF51569">
    <property type="entry name" value="Aldolase"/>
    <property type="match status" value="1"/>
</dbReference>
<organism evidence="1 2">
    <name type="scientific">Halalkalibacter wakoensis JCM 9140</name>
    <dbReference type="NCBI Taxonomy" id="1236970"/>
    <lineage>
        <taxon>Bacteria</taxon>
        <taxon>Bacillati</taxon>
        <taxon>Bacillota</taxon>
        <taxon>Bacilli</taxon>
        <taxon>Bacillales</taxon>
        <taxon>Bacillaceae</taxon>
        <taxon>Halalkalibacter</taxon>
    </lineage>
</organism>
<dbReference type="Gene3D" id="3.20.20.70">
    <property type="entry name" value="Aldolase class I"/>
    <property type="match status" value="1"/>
</dbReference>
<dbReference type="Pfam" id="PF01487">
    <property type="entry name" value="DHquinase_I"/>
    <property type="match status" value="1"/>
</dbReference>
<gene>
    <name evidence="1" type="ORF">JCM9140_2632</name>
</gene>
<reference evidence="1" key="1">
    <citation type="journal article" date="2014" name="Genome Announc.">
        <title>Draft Genome Sequences of Three Alkaliphilic Bacillus Strains, Bacillus wakoensis JCM 9140T, Bacillus akibai JCM 9157T, and Bacillus hemicellulosilyticus JCM 9152T.</title>
        <authorList>
            <person name="Yuki M."/>
            <person name="Oshima K."/>
            <person name="Suda W."/>
            <person name="Oshida Y."/>
            <person name="Kitamura K."/>
            <person name="Iida T."/>
            <person name="Hattori M."/>
            <person name="Ohkuma M."/>
        </authorList>
    </citation>
    <scope>NUCLEOTIDE SEQUENCE [LARGE SCALE GENOMIC DNA]</scope>
    <source>
        <strain evidence="1">JCM 9140</strain>
    </source>
</reference>
<evidence type="ECO:0000313" key="2">
    <source>
        <dbReference type="Proteomes" id="UP000018890"/>
    </source>
</evidence>
<dbReference type="EMBL" id="BAUT01000027">
    <property type="protein sequence ID" value="GAE26552.1"/>
    <property type="molecule type" value="Genomic_DNA"/>
</dbReference>
<dbReference type="GO" id="GO:0003855">
    <property type="term" value="F:3-dehydroquinate dehydratase activity"/>
    <property type="evidence" value="ECO:0007669"/>
    <property type="project" value="InterPro"/>
</dbReference>
<keyword evidence="2" id="KW-1185">Reference proteome</keyword>
<protein>
    <submittedName>
        <fullName evidence="1">3-dehydroquinate dehydratase I</fullName>
    </submittedName>
</protein>
<dbReference type="STRING" id="1236970.JCM9140_2632"/>
<dbReference type="AlphaFoldDB" id="W4Q3J6"/>
<name>W4Q3J6_9BACI</name>
<sequence length="54" mass="6080">MNHIKVKGVTLGEGLPKICISLVGRTIPDLITEASNLKTLDFDVVEWRVDFLRK</sequence>
<evidence type="ECO:0000313" key="1">
    <source>
        <dbReference type="EMBL" id="GAE26552.1"/>
    </source>
</evidence>
<comment type="caution">
    <text evidence="1">The sequence shown here is derived from an EMBL/GenBank/DDBJ whole genome shotgun (WGS) entry which is preliminary data.</text>
</comment>
<proteinExistence type="predicted"/>